<feature type="compositionally biased region" description="Basic and acidic residues" evidence="1">
    <location>
        <begin position="342"/>
        <end position="351"/>
    </location>
</feature>
<feature type="region of interest" description="Disordered" evidence="1">
    <location>
        <begin position="317"/>
        <end position="395"/>
    </location>
</feature>
<dbReference type="PANTHER" id="PTHR23053:SF0">
    <property type="entry name" value="HYDROCEPHALUS-INDUCING PROTEIN HOMOLOG"/>
    <property type="match status" value="1"/>
</dbReference>
<dbReference type="PROSITE" id="PS50202">
    <property type="entry name" value="MSP"/>
    <property type="match status" value="1"/>
</dbReference>
<feature type="compositionally biased region" description="Basic and acidic residues" evidence="1">
    <location>
        <begin position="362"/>
        <end position="377"/>
    </location>
</feature>
<dbReference type="GO" id="GO:0003341">
    <property type="term" value="P:cilium movement"/>
    <property type="evidence" value="ECO:0007669"/>
    <property type="project" value="TreeGrafter"/>
</dbReference>
<reference evidence="3 4" key="1">
    <citation type="submission" date="2024-04" db="EMBL/GenBank/DDBJ databases">
        <authorList>
            <person name="Waldvogel A.-M."/>
            <person name="Schoenle A."/>
        </authorList>
    </citation>
    <scope>NUCLEOTIDE SEQUENCE [LARGE SCALE GENOMIC DNA]</scope>
</reference>
<dbReference type="SUPFAM" id="SSF49354">
    <property type="entry name" value="PapD-like"/>
    <property type="match status" value="1"/>
</dbReference>
<dbReference type="InterPro" id="IPR013783">
    <property type="entry name" value="Ig-like_fold"/>
</dbReference>
<evidence type="ECO:0000259" key="2">
    <source>
        <dbReference type="PROSITE" id="PS50202"/>
    </source>
</evidence>
<protein>
    <recommendedName>
        <fullName evidence="2">MSP domain-containing protein</fullName>
    </recommendedName>
</protein>
<accession>A0AAV2L0A0</accession>
<keyword evidence="4" id="KW-1185">Reference proteome</keyword>
<sequence length="2316" mass="258950">MEFEKVKDLPCGETHDFTVKFDPKEAKLPLGSVCVVLPIQIKAVQLFNHECVPCQWSMAEEVKLKKVNKFLPFSKQKQQRPPVVFEMVPSSGVLSPGERVNVLVKFTPLEEILRLMQGYDENNKLLLPPRIPGEGLPQELLDFYQHHASDFTNNGILGKYNYTECDKQMLQTGNIGYKKASTALEKAEILLSEINKGLHKELGQLQLDPVSRAITRHMGLDLSPESLAALNRRGIAIIVYGAPKTDIGSTAVSLAQYYGAMLLKAQQQDMAKHEKLWLQELDEDEYDALPEEKKHIIEQHRLRLAKDQIRIRISKEQEQQRQLEDSKRHVEEQKKNYKKGLKKDPSKKEPNEIANQLMSRQNSKETLGENKLVKTFKDGPNNYANHDQTEETKESPINAEKLDIYKLSVDELQTEFIAFEQSQVQVEHILQHWDRVQGVLLVPFPVDDLPGDEEGMPEKITPVGKGKGKKANYKVSKYSQIENTEEKLCPTDVIPHIVVNAMEKDCTVFPKPLPSLEEELKLWAYPTKVGQIKDSIVCHIKDNNEPVVIDVSCWGVRPELELDTKSLPFDKTIIHRRVSRTLNMHNKTAVHVSWRLQGIDDLGDSFIVPQDQGIVPPYSTFPLTLHFRAKKPLHTKKTVRLEVSDVEKILGIVHTENITVSAEAYDVSINIEPDSLDFGTMKVFSDAKTTLKIQNHGKYEIAYRFTLDTTNPKLPNVDSLFCISPQSGKVMPHDKSVAVQIICKPKTDIRIKEKPILHCHVIEPNIGERGETIVTFVTKVSIQAVFSRYRITPTCDINFGPLIFGGKKTKPFIIENTGVFETRFSISCMIAQSPERGKKPPLDLTNRHNAVGGKVKPEYMQKDMCIAQTRLTAGVFSVYPCTAVVLPGSQQVVTVECSGDELGSFDQGLIIDICDRDPSDHPDGIPYKLLAEVYKTAQLQIDMPDKDGVFTLNAAPGNDCCSISTVILESSADAEPQSAYRTLAHLNVKEKVEFEVSFCSTKDQKCHTNVYIKDCQYIDLIISVTGEASKEIVSLENITRPLLETDQIAKNGTYEMDFGDCHVNATYQESFTMVNHSRDKGLRFEWALPAPQVRFSPQEGYVHPGCSVEVVVSFCSSQPITLTSKPMKCKLTQVVFKEPLELCDDQQKTPLLCATPSPLPANKVIKLAPDPSYSVVDGWHLDLELRVSAVCDFAKFSFSNGIVKFEDTMLYQTSLQSLLISNEGNVGLAFSWTVDYAHIADETVTNGSSSGSSNAETRPSSTTASVSPSLKAPLNAVYKTCRKRISLPLSQCCGRSMMPNYHFDLEDSDYIRGGRRNFESKIPIDSQTRVVEFIAVGLAKKSTRSFFVLNPTNISYSFKWRCEDTSESSFQCLTPSGILQPKEKAEIRLAFVSEQMDIVESLWSFVIDALSVSVPFLFVGITRAPRVYLEKALINFKSLLVENEAEETVHLFNGEDESFDFSVLQQSLVCDDKLSSLAVQPMSGFLRPELRPNHVDSLEFQKVGISEQSSFLFLICNLQDVRLSIKVKNGASFTIDVKGQGTAPSLNFSFTKHNFGKCLVRSPGMFSHSPSITLVITNKGKRKVSIQCLFENTSYLHVEIGFQSSILASVADLKIPITFCPQEECCYKEKLDFVLNSGITRQVDILGQGIELKLEVQDPKHKVIDFRSLTLGKKVKKAVVLVNRSSVNLSFSLHLNSDPPLNPQDLFVTPIGQLSLKAGKSCVVEVHFHPRQHVFTVEMQAETRGLLHPLLSIRGSCQGVEVHLDQNNLAFGPLVQNCKTSKKIAMMNTGEISAKFLQLCDDCRFENLPCIVEGRSSPLTLTVTGSCVMASDKEVVNFICPVRSSHTQKLSVLNPTNQSCTVKPVIEGEQWRGAPVIVLEPLQNMMFEITYCPLTMTTDRKKHLGSVFFSFVDGTGLLYSLQGTAEAPKTGDTIVLELPAKTHHTELLPVHNWLLKQQQFCVRLEFLKPDKPDATVSLSGLDVIDVPALTKKDYKLSFHAYKTGQYKIKVTFHNEESGEYLFYLITFKITSSVHVQSTIELVVTFHNEESGEYLFYLIIFKITSSVHVQSTIELVTTVRQPVSATVHTENPLPTNVCLTTECKCADISVPLHHTVPGHSKDSLTFEYLPLHVVTSVTVKFTNFSRTRTEYSCKTDYPDFLVDKKVTAAAGLQSGSETSVDVCFEPHQLGEVKTQLTLHSPAGGEYIFPLHGVCDDPKPQGPFYIAAGQIVHIPFKNVFLQNTIFTYKVNNPSFTVKGPETIRSKSTEKVLVSFGSPPEGGSGSWFGRLTISSEPSDVHTKSCSWTFYLNGFRPVTP</sequence>
<dbReference type="EMBL" id="OZ035842">
    <property type="protein sequence ID" value="CAL1595304.1"/>
    <property type="molecule type" value="Genomic_DNA"/>
</dbReference>
<evidence type="ECO:0000313" key="4">
    <source>
        <dbReference type="Proteomes" id="UP001497482"/>
    </source>
</evidence>
<organism evidence="3 4">
    <name type="scientific">Knipowitschia caucasica</name>
    <name type="common">Caucasian dwarf goby</name>
    <name type="synonym">Pomatoschistus caucasicus</name>
    <dbReference type="NCBI Taxonomy" id="637954"/>
    <lineage>
        <taxon>Eukaryota</taxon>
        <taxon>Metazoa</taxon>
        <taxon>Chordata</taxon>
        <taxon>Craniata</taxon>
        <taxon>Vertebrata</taxon>
        <taxon>Euteleostomi</taxon>
        <taxon>Actinopterygii</taxon>
        <taxon>Neopterygii</taxon>
        <taxon>Teleostei</taxon>
        <taxon>Neoteleostei</taxon>
        <taxon>Acanthomorphata</taxon>
        <taxon>Gobiaria</taxon>
        <taxon>Gobiiformes</taxon>
        <taxon>Gobioidei</taxon>
        <taxon>Gobiidae</taxon>
        <taxon>Gobiinae</taxon>
        <taxon>Knipowitschia</taxon>
    </lineage>
</organism>
<dbReference type="InterPro" id="IPR033305">
    <property type="entry name" value="Hydin-like"/>
</dbReference>
<feature type="region of interest" description="Disordered" evidence="1">
    <location>
        <begin position="1245"/>
        <end position="1268"/>
    </location>
</feature>
<gene>
    <name evidence="3" type="ORF">KC01_LOCUS24126</name>
</gene>
<feature type="compositionally biased region" description="Basic and acidic residues" evidence="1">
    <location>
        <begin position="317"/>
        <end position="335"/>
    </location>
</feature>
<dbReference type="GO" id="GO:1904158">
    <property type="term" value="P:axonemal central apparatus assembly"/>
    <property type="evidence" value="ECO:0007669"/>
    <property type="project" value="TreeGrafter"/>
</dbReference>
<name>A0AAV2L0A0_KNICA</name>
<evidence type="ECO:0000256" key="1">
    <source>
        <dbReference type="SAM" id="MobiDB-lite"/>
    </source>
</evidence>
<dbReference type="GO" id="GO:0005930">
    <property type="term" value="C:axoneme"/>
    <property type="evidence" value="ECO:0007669"/>
    <property type="project" value="TreeGrafter"/>
</dbReference>
<evidence type="ECO:0000313" key="3">
    <source>
        <dbReference type="EMBL" id="CAL1595304.1"/>
    </source>
</evidence>
<feature type="compositionally biased region" description="Polar residues" evidence="1">
    <location>
        <begin position="1255"/>
        <end position="1268"/>
    </location>
</feature>
<dbReference type="InterPro" id="IPR000535">
    <property type="entry name" value="MSP_dom"/>
</dbReference>
<dbReference type="Proteomes" id="UP001497482">
    <property type="component" value="Chromosome 20"/>
</dbReference>
<proteinExistence type="predicted"/>
<dbReference type="InterPro" id="IPR008962">
    <property type="entry name" value="PapD-like_sf"/>
</dbReference>
<dbReference type="Gene3D" id="2.60.40.10">
    <property type="entry name" value="Immunoglobulins"/>
    <property type="match status" value="9"/>
</dbReference>
<feature type="domain" description="MSP" evidence="2">
    <location>
        <begin position="668"/>
        <end position="787"/>
    </location>
</feature>
<dbReference type="PANTHER" id="PTHR23053">
    <property type="entry name" value="DLEC1 DELETED IN LUNG AND ESOPHAGEAL CANCER 1"/>
    <property type="match status" value="1"/>
</dbReference>